<protein>
    <submittedName>
        <fullName evidence="2">Uncharacterized protein</fullName>
    </submittedName>
</protein>
<accession>A0A9Q3PGP9</accession>
<dbReference type="AlphaFoldDB" id="A0A9Q3PGP9"/>
<dbReference type="Proteomes" id="UP000765509">
    <property type="component" value="Unassembled WGS sequence"/>
</dbReference>
<evidence type="ECO:0000256" key="1">
    <source>
        <dbReference type="SAM" id="MobiDB-lite"/>
    </source>
</evidence>
<name>A0A9Q3PGP9_9BASI</name>
<keyword evidence="3" id="KW-1185">Reference proteome</keyword>
<dbReference type="EMBL" id="AVOT02069715">
    <property type="protein sequence ID" value="MBW0560555.1"/>
    <property type="molecule type" value="Genomic_DNA"/>
</dbReference>
<proteinExistence type="predicted"/>
<evidence type="ECO:0000313" key="2">
    <source>
        <dbReference type="EMBL" id="MBW0560555.1"/>
    </source>
</evidence>
<sequence length="197" mass="21620">MGHLCIAPTMHIQQGHHDHPPCQNPIVLLPHARISLLSGSIGCNQATILPKRLEAETFAGAATAEIVSASPWYKRPSSPNKPFTFFLTRCCPSFTNLNCFVFRCCALYAPSRISPAFVPQWQPTRVMLADNHKRNVCLLSAPSDHVARGVLTQDSLARTPLWSTMMKPYPSANGHQDPKQADRNNSGPSALSPQVLI</sequence>
<feature type="region of interest" description="Disordered" evidence="1">
    <location>
        <begin position="167"/>
        <end position="197"/>
    </location>
</feature>
<comment type="caution">
    <text evidence="2">The sequence shown here is derived from an EMBL/GenBank/DDBJ whole genome shotgun (WGS) entry which is preliminary data.</text>
</comment>
<evidence type="ECO:0000313" key="3">
    <source>
        <dbReference type="Proteomes" id="UP000765509"/>
    </source>
</evidence>
<reference evidence="2" key="1">
    <citation type="submission" date="2021-03" db="EMBL/GenBank/DDBJ databases">
        <title>Draft genome sequence of rust myrtle Austropuccinia psidii MF-1, a brazilian biotype.</title>
        <authorList>
            <person name="Quecine M.C."/>
            <person name="Pachon D.M.R."/>
            <person name="Bonatelli M.L."/>
            <person name="Correr F.H."/>
            <person name="Franceschini L.M."/>
            <person name="Leite T.F."/>
            <person name="Margarido G.R.A."/>
            <person name="Almeida C.A."/>
            <person name="Ferrarezi J.A."/>
            <person name="Labate C.A."/>
        </authorList>
    </citation>
    <scope>NUCLEOTIDE SEQUENCE</scope>
    <source>
        <strain evidence="2">MF-1</strain>
    </source>
</reference>
<gene>
    <name evidence="2" type="ORF">O181_100270</name>
</gene>
<feature type="compositionally biased region" description="Polar residues" evidence="1">
    <location>
        <begin position="183"/>
        <end position="197"/>
    </location>
</feature>
<organism evidence="2 3">
    <name type="scientific">Austropuccinia psidii MF-1</name>
    <dbReference type="NCBI Taxonomy" id="1389203"/>
    <lineage>
        <taxon>Eukaryota</taxon>
        <taxon>Fungi</taxon>
        <taxon>Dikarya</taxon>
        <taxon>Basidiomycota</taxon>
        <taxon>Pucciniomycotina</taxon>
        <taxon>Pucciniomycetes</taxon>
        <taxon>Pucciniales</taxon>
        <taxon>Sphaerophragmiaceae</taxon>
        <taxon>Austropuccinia</taxon>
    </lineage>
</organism>